<protein>
    <submittedName>
        <fullName evidence="2">Uncharacterized protein</fullName>
    </submittedName>
</protein>
<organism evidence="2 3">
    <name type="scientific">Caenorhabditis japonica</name>
    <dbReference type="NCBI Taxonomy" id="281687"/>
    <lineage>
        <taxon>Eukaryota</taxon>
        <taxon>Metazoa</taxon>
        <taxon>Ecdysozoa</taxon>
        <taxon>Nematoda</taxon>
        <taxon>Chromadorea</taxon>
        <taxon>Rhabditida</taxon>
        <taxon>Rhabditina</taxon>
        <taxon>Rhabditomorpha</taxon>
        <taxon>Rhabditoidea</taxon>
        <taxon>Rhabditidae</taxon>
        <taxon>Peloderinae</taxon>
        <taxon>Caenorhabditis</taxon>
    </lineage>
</organism>
<reference evidence="2" key="2">
    <citation type="submission" date="2022-06" db="UniProtKB">
        <authorList>
            <consortium name="EnsemblMetazoa"/>
        </authorList>
    </citation>
    <scope>IDENTIFICATION</scope>
    <source>
        <strain evidence="2">DF5081</strain>
    </source>
</reference>
<evidence type="ECO:0000313" key="3">
    <source>
        <dbReference type="Proteomes" id="UP000005237"/>
    </source>
</evidence>
<dbReference type="Proteomes" id="UP000005237">
    <property type="component" value="Unassembled WGS sequence"/>
</dbReference>
<evidence type="ECO:0000313" key="2">
    <source>
        <dbReference type="EnsemblMetazoa" id="CJA16817.1"/>
    </source>
</evidence>
<accession>A0A8R1DZK3</accession>
<reference evidence="3" key="1">
    <citation type="submission" date="2010-08" db="EMBL/GenBank/DDBJ databases">
        <authorList>
            <consortium name="Caenorhabditis japonica Sequencing Consortium"/>
            <person name="Wilson R.K."/>
        </authorList>
    </citation>
    <scope>NUCLEOTIDE SEQUENCE [LARGE SCALE GENOMIC DNA]</scope>
    <source>
        <strain evidence="3">DF5081</strain>
    </source>
</reference>
<dbReference type="AlphaFoldDB" id="A0A8R1DZK3"/>
<feature type="region of interest" description="Disordered" evidence="1">
    <location>
        <begin position="1"/>
        <end position="24"/>
    </location>
</feature>
<sequence length="78" mass="8589">AHPKLSSMIEDEEGGAPGIYRQDIDDPDMANALATDVRDELSMLARRRNPELSRFANNILHGVPSTGLFKLNPQLTSL</sequence>
<evidence type="ECO:0000256" key="1">
    <source>
        <dbReference type="SAM" id="MobiDB-lite"/>
    </source>
</evidence>
<proteinExistence type="predicted"/>
<dbReference type="EnsemblMetazoa" id="CJA16817.1">
    <property type="protein sequence ID" value="CJA16817.1"/>
    <property type="gene ID" value="WBGene00136019"/>
</dbReference>
<keyword evidence="3" id="KW-1185">Reference proteome</keyword>
<name>A0A8R1DZK3_CAEJA</name>